<keyword evidence="1" id="KW-0805">Transcription regulation</keyword>
<dbReference type="Pfam" id="PF00440">
    <property type="entry name" value="TetR_N"/>
    <property type="match status" value="1"/>
</dbReference>
<evidence type="ECO:0000256" key="2">
    <source>
        <dbReference type="ARBA" id="ARBA00023125"/>
    </source>
</evidence>
<dbReference type="eggNOG" id="COG1309">
    <property type="taxonomic scope" value="Bacteria"/>
</dbReference>
<feature type="domain" description="HTH tetR-type" evidence="6">
    <location>
        <begin position="15"/>
        <end position="75"/>
    </location>
</feature>
<sequence length="221" mass="24705">MVATEPIDGQTRRRLATRERLYQAAVALITERGYEATTVDEIAARARTSRRSCFNHFPTKSDITIEWARRRREQAMAAAQEAVSQGATDVLDRLRAYFHELAVITEARPVETREMLFGYLRACGPVLNRTPMAEELQMRLADDGTAGTDSGIDLAAEILHDVYQGVLWRWMRNDPAPPGAFTTELDAAIDITIQGVAASFTTGQGKPPHTVDDFTDRQPRR</sequence>
<accession>A0A1I5PNH3</accession>
<evidence type="ECO:0000313" key="7">
    <source>
        <dbReference type="EMBL" id="SFP35613.1"/>
    </source>
</evidence>
<proteinExistence type="predicted"/>
<dbReference type="SUPFAM" id="SSF46689">
    <property type="entry name" value="Homeodomain-like"/>
    <property type="match status" value="1"/>
</dbReference>
<dbReference type="EMBL" id="FOVH01000013">
    <property type="protein sequence ID" value="SFP35613.1"/>
    <property type="molecule type" value="Genomic_DNA"/>
</dbReference>
<reference evidence="7 8" key="1">
    <citation type="submission" date="2016-10" db="EMBL/GenBank/DDBJ databases">
        <authorList>
            <person name="de Groot N.N."/>
        </authorList>
    </citation>
    <scope>NUCLEOTIDE SEQUENCE [LARGE SCALE GENOMIC DNA]</scope>
    <source>
        <strain evidence="7 8">DSM 43067</strain>
    </source>
</reference>
<dbReference type="STRING" id="1993.SAMN04489713_113199"/>
<evidence type="ECO:0000256" key="4">
    <source>
        <dbReference type="PROSITE-ProRule" id="PRU00335"/>
    </source>
</evidence>
<feature type="compositionally biased region" description="Basic and acidic residues" evidence="5">
    <location>
        <begin position="209"/>
        <end position="221"/>
    </location>
</feature>
<dbReference type="GO" id="GO:0000976">
    <property type="term" value="F:transcription cis-regulatory region binding"/>
    <property type="evidence" value="ECO:0007669"/>
    <property type="project" value="TreeGrafter"/>
</dbReference>
<dbReference type="InterPro" id="IPR050109">
    <property type="entry name" value="HTH-type_TetR-like_transc_reg"/>
</dbReference>
<feature type="DNA-binding region" description="H-T-H motif" evidence="4">
    <location>
        <begin position="38"/>
        <end position="57"/>
    </location>
</feature>
<evidence type="ECO:0000259" key="6">
    <source>
        <dbReference type="PROSITE" id="PS50977"/>
    </source>
</evidence>
<gene>
    <name evidence="7" type="ORF">SAMN04489713_113199</name>
</gene>
<evidence type="ECO:0000256" key="5">
    <source>
        <dbReference type="SAM" id="MobiDB-lite"/>
    </source>
</evidence>
<dbReference type="InterPro" id="IPR009057">
    <property type="entry name" value="Homeodomain-like_sf"/>
</dbReference>
<dbReference type="GeneID" id="99647451"/>
<dbReference type="InParanoid" id="A0A1I5PNH3"/>
<dbReference type="Proteomes" id="UP000183413">
    <property type="component" value="Unassembled WGS sequence"/>
</dbReference>
<keyword evidence="2 4" id="KW-0238">DNA-binding</keyword>
<keyword evidence="3" id="KW-0804">Transcription</keyword>
<name>A0A1I5PNH3_9ACTN</name>
<evidence type="ECO:0000313" key="8">
    <source>
        <dbReference type="Proteomes" id="UP000183413"/>
    </source>
</evidence>
<dbReference type="RefSeq" id="WP_021591625.1">
    <property type="nucleotide sequence ID" value="NZ_CP083237.1"/>
</dbReference>
<dbReference type="InterPro" id="IPR001647">
    <property type="entry name" value="HTH_TetR"/>
</dbReference>
<dbReference type="AlphaFoldDB" id="A0A1I5PNH3"/>
<dbReference type="OrthoDB" id="3172830at2"/>
<protein>
    <submittedName>
        <fullName evidence="7">DNA-binding transcriptional regulator, AcrR family</fullName>
    </submittedName>
</protein>
<keyword evidence="8" id="KW-1185">Reference proteome</keyword>
<organism evidence="7 8">
    <name type="scientific">Actinomadura madurae</name>
    <dbReference type="NCBI Taxonomy" id="1993"/>
    <lineage>
        <taxon>Bacteria</taxon>
        <taxon>Bacillati</taxon>
        <taxon>Actinomycetota</taxon>
        <taxon>Actinomycetes</taxon>
        <taxon>Streptosporangiales</taxon>
        <taxon>Thermomonosporaceae</taxon>
        <taxon>Actinomadura</taxon>
    </lineage>
</organism>
<feature type="region of interest" description="Disordered" evidence="5">
    <location>
        <begin position="199"/>
        <end position="221"/>
    </location>
</feature>
<dbReference type="PANTHER" id="PTHR30055">
    <property type="entry name" value="HTH-TYPE TRANSCRIPTIONAL REGULATOR RUTR"/>
    <property type="match status" value="1"/>
</dbReference>
<dbReference type="PROSITE" id="PS50977">
    <property type="entry name" value="HTH_TETR_2"/>
    <property type="match status" value="1"/>
</dbReference>
<dbReference type="Gene3D" id="1.10.357.10">
    <property type="entry name" value="Tetracycline Repressor, domain 2"/>
    <property type="match status" value="1"/>
</dbReference>
<dbReference type="GO" id="GO:0003700">
    <property type="term" value="F:DNA-binding transcription factor activity"/>
    <property type="evidence" value="ECO:0007669"/>
    <property type="project" value="TreeGrafter"/>
</dbReference>
<dbReference type="PRINTS" id="PR00455">
    <property type="entry name" value="HTHTETR"/>
</dbReference>
<evidence type="ECO:0000256" key="1">
    <source>
        <dbReference type="ARBA" id="ARBA00023015"/>
    </source>
</evidence>
<dbReference type="PANTHER" id="PTHR30055:SF234">
    <property type="entry name" value="HTH-TYPE TRANSCRIPTIONAL REGULATOR BETI"/>
    <property type="match status" value="1"/>
</dbReference>
<evidence type="ECO:0000256" key="3">
    <source>
        <dbReference type="ARBA" id="ARBA00023163"/>
    </source>
</evidence>